<feature type="coiled-coil region" evidence="4">
    <location>
        <begin position="285"/>
        <end position="312"/>
    </location>
</feature>
<keyword evidence="4" id="KW-0175">Coiled coil</keyword>
<dbReference type="Gene3D" id="1.10.540.10">
    <property type="entry name" value="Acyl-CoA dehydrogenase/oxidase, N-terminal domain"/>
    <property type="match status" value="1"/>
</dbReference>
<evidence type="ECO:0000256" key="2">
    <source>
        <dbReference type="ARBA" id="ARBA00022827"/>
    </source>
</evidence>
<feature type="compositionally biased region" description="Low complexity" evidence="5">
    <location>
        <begin position="8"/>
        <end position="22"/>
    </location>
</feature>
<dbReference type="Gene3D" id="2.40.110.10">
    <property type="entry name" value="Butyryl-CoA Dehydrogenase, subunit A, domain 2"/>
    <property type="match status" value="1"/>
</dbReference>
<dbReference type="InterPro" id="IPR046373">
    <property type="entry name" value="Acyl-CoA_Oxase/DH_mid-dom_sf"/>
</dbReference>
<name>A0A517Z523_9PLAN</name>
<dbReference type="GO" id="GO:0050660">
    <property type="term" value="F:flavin adenine dinucleotide binding"/>
    <property type="evidence" value="ECO:0007669"/>
    <property type="project" value="InterPro"/>
</dbReference>
<feature type="region of interest" description="Disordered" evidence="5">
    <location>
        <begin position="1"/>
        <end position="39"/>
    </location>
</feature>
<evidence type="ECO:0000313" key="7">
    <source>
        <dbReference type="EMBL" id="QDU37582.1"/>
    </source>
</evidence>
<feature type="domain" description="Acyl-CoA dehydrogenase/oxidase N-terminal" evidence="6">
    <location>
        <begin position="60"/>
        <end position="145"/>
    </location>
</feature>
<evidence type="ECO:0000256" key="1">
    <source>
        <dbReference type="ARBA" id="ARBA00022630"/>
    </source>
</evidence>
<dbReference type="Proteomes" id="UP000320496">
    <property type="component" value="Chromosome"/>
</dbReference>
<proteinExistence type="predicted"/>
<dbReference type="PANTHER" id="PTHR43884:SF20">
    <property type="entry name" value="ACYL-COA DEHYDROGENASE FADE28"/>
    <property type="match status" value="1"/>
</dbReference>
<dbReference type="Pfam" id="PF02771">
    <property type="entry name" value="Acyl-CoA_dh_N"/>
    <property type="match status" value="1"/>
</dbReference>
<sequence>MHRDRQDAPAATGPGPGADVPANSGQGDKMDAFLSSPPPFVGPRFDRLLQQLSESSHALEGTDAWPGKQFDELADAGVLQWSIPEEYGGLTLSPEQLMYGYERMATSCLTTTFVLTQRIGACQRIASSENDEVRQELLPALATGDLFATVGISHLTTSRQHLKQPAVRAEHADGKWILSGTVPWVTGGNRADVIVTGGTCEDGNQLLIALPTDLPGVTCQAPPKLLALNASQTGSVELDRVEVDERNLLAGPVEGVMNRGQGGGAGSVTTSALAVGLTGRAVEELQKEASRRDDLVETVDSLERERDQLRTDLYAVARGDAVGMFAGEIRQRANSLVLRATQAYLAASKGAGFVAGHPAERSVREAMFFLVWSCPQPVLQAALREFACSLDE</sequence>
<evidence type="ECO:0000313" key="8">
    <source>
        <dbReference type="Proteomes" id="UP000320496"/>
    </source>
</evidence>
<dbReference type="SUPFAM" id="SSF56645">
    <property type="entry name" value="Acyl-CoA dehydrogenase NM domain-like"/>
    <property type="match status" value="1"/>
</dbReference>
<evidence type="ECO:0000256" key="3">
    <source>
        <dbReference type="ARBA" id="ARBA00023002"/>
    </source>
</evidence>
<keyword evidence="8" id="KW-1185">Reference proteome</keyword>
<organism evidence="7 8">
    <name type="scientific">Maioricimonas rarisocia</name>
    <dbReference type="NCBI Taxonomy" id="2528026"/>
    <lineage>
        <taxon>Bacteria</taxon>
        <taxon>Pseudomonadati</taxon>
        <taxon>Planctomycetota</taxon>
        <taxon>Planctomycetia</taxon>
        <taxon>Planctomycetales</taxon>
        <taxon>Planctomycetaceae</taxon>
        <taxon>Maioricimonas</taxon>
    </lineage>
</organism>
<dbReference type="EC" id="1.3.99.-" evidence="7"/>
<evidence type="ECO:0000256" key="4">
    <source>
        <dbReference type="SAM" id="Coils"/>
    </source>
</evidence>
<dbReference type="KEGG" id="mri:Mal4_18970"/>
<protein>
    <submittedName>
        <fullName evidence="7">Acyl-CoA dehydrogenase</fullName>
        <ecNumber evidence="7">1.3.99.-</ecNumber>
    </submittedName>
</protein>
<keyword evidence="3 7" id="KW-0560">Oxidoreductase</keyword>
<dbReference type="InterPro" id="IPR013786">
    <property type="entry name" value="AcylCoA_DH/ox_N"/>
</dbReference>
<reference evidence="7 8" key="1">
    <citation type="submission" date="2019-02" db="EMBL/GenBank/DDBJ databases">
        <title>Deep-cultivation of Planctomycetes and their phenomic and genomic characterization uncovers novel biology.</title>
        <authorList>
            <person name="Wiegand S."/>
            <person name="Jogler M."/>
            <person name="Boedeker C."/>
            <person name="Pinto D."/>
            <person name="Vollmers J."/>
            <person name="Rivas-Marin E."/>
            <person name="Kohn T."/>
            <person name="Peeters S.H."/>
            <person name="Heuer A."/>
            <person name="Rast P."/>
            <person name="Oberbeckmann S."/>
            <person name="Bunk B."/>
            <person name="Jeske O."/>
            <person name="Meyerdierks A."/>
            <person name="Storesund J.E."/>
            <person name="Kallscheuer N."/>
            <person name="Luecker S."/>
            <person name="Lage O.M."/>
            <person name="Pohl T."/>
            <person name="Merkel B.J."/>
            <person name="Hornburger P."/>
            <person name="Mueller R.-W."/>
            <person name="Bruemmer F."/>
            <person name="Labrenz M."/>
            <person name="Spormann A.M."/>
            <person name="Op den Camp H."/>
            <person name="Overmann J."/>
            <person name="Amann R."/>
            <person name="Jetten M.S.M."/>
            <person name="Mascher T."/>
            <person name="Medema M.H."/>
            <person name="Devos D.P."/>
            <person name="Kaster A.-K."/>
            <person name="Ovreas L."/>
            <person name="Rohde M."/>
            <person name="Galperin M.Y."/>
            <person name="Jogler C."/>
        </authorList>
    </citation>
    <scope>NUCLEOTIDE SEQUENCE [LARGE SCALE GENOMIC DNA]</scope>
    <source>
        <strain evidence="7 8">Mal4</strain>
    </source>
</reference>
<gene>
    <name evidence="7" type="primary">mmgC_1</name>
    <name evidence="7" type="ORF">Mal4_18970</name>
</gene>
<dbReference type="AlphaFoldDB" id="A0A517Z523"/>
<evidence type="ECO:0000259" key="6">
    <source>
        <dbReference type="Pfam" id="PF02771"/>
    </source>
</evidence>
<evidence type="ECO:0000256" key="5">
    <source>
        <dbReference type="SAM" id="MobiDB-lite"/>
    </source>
</evidence>
<dbReference type="EMBL" id="CP036275">
    <property type="protein sequence ID" value="QDU37582.1"/>
    <property type="molecule type" value="Genomic_DNA"/>
</dbReference>
<keyword evidence="2" id="KW-0274">FAD</keyword>
<dbReference type="InterPro" id="IPR009100">
    <property type="entry name" value="AcylCoA_DH/oxidase_NM_dom_sf"/>
</dbReference>
<dbReference type="GO" id="GO:0003995">
    <property type="term" value="F:acyl-CoA dehydrogenase activity"/>
    <property type="evidence" value="ECO:0007669"/>
    <property type="project" value="TreeGrafter"/>
</dbReference>
<dbReference type="PANTHER" id="PTHR43884">
    <property type="entry name" value="ACYL-COA DEHYDROGENASE"/>
    <property type="match status" value="1"/>
</dbReference>
<accession>A0A517Z523</accession>
<keyword evidence="1" id="KW-0285">Flavoprotein</keyword>
<dbReference type="InterPro" id="IPR037069">
    <property type="entry name" value="AcylCoA_DH/ox_N_sf"/>
</dbReference>